<sequence>MGSHYQEWVDKACKQIMDSLEVDGVSRVILVGEAGIGKTWLAREICERATEKTGSCYMALWLNLNKELDERSLYKNIASQLSIFLEKEGSEEDDSDNEDDEEQKNRDLMRLKDGILQKLRRKKLKREGKKNLLLVLDDEGSVTNEEKVMEALHLRDFLVRGKDRPLKILLTRRKEEAVTNPYITVESHFEKSKDF</sequence>
<dbReference type="Proteomes" id="UP000467841">
    <property type="component" value="Unassembled WGS sequence"/>
</dbReference>
<evidence type="ECO:0000313" key="3">
    <source>
        <dbReference type="Proteomes" id="UP000467841"/>
    </source>
</evidence>
<reference evidence="2" key="1">
    <citation type="submission" date="2020-01" db="EMBL/GenBank/DDBJ databases">
        <authorList>
            <person name="Mishra B."/>
        </authorList>
    </citation>
    <scope>NUCLEOTIDE SEQUENCE [LARGE SCALE GENOMIC DNA]</scope>
</reference>
<dbReference type="InterPro" id="IPR027417">
    <property type="entry name" value="P-loop_NTPase"/>
</dbReference>
<dbReference type="Pfam" id="PF00931">
    <property type="entry name" value="NB-ARC"/>
    <property type="match status" value="1"/>
</dbReference>
<keyword evidence="3" id="KW-1185">Reference proteome</keyword>
<accession>A0A6D2HE41</accession>
<dbReference type="InterPro" id="IPR002182">
    <property type="entry name" value="NB-ARC"/>
</dbReference>
<dbReference type="SUPFAM" id="SSF52540">
    <property type="entry name" value="P-loop containing nucleoside triphosphate hydrolases"/>
    <property type="match status" value="1"/>
</dbReference>
<dbReference type="AlphaFoldDB" id="A0A6D2HE41"/>
<comment type="caution">
    <text evidence="2">The sequence shown here is derived from an EMBL/GenBank/DDBJ whole genome shotgun (WGS) entry which is preliminary data.</text>
</comment>
<evidence type="ECO:0000313" key="2">
    <source>
        <dbReference type="EMBL" id="CAA7014058.1"/>
    </source>
</evidence>
<organism evidence="2 3">
    <name type="scientific">Microthlaspi erraticum</name>
    <dbReference type="NCBI Taxonomy" id="1685480"/>
    <lineage>
        <taxon>Eukaryota</taxon>
        <taxon>Viridiplantae</taxon>
        <taxon>Streptophyta</taxon>
        <taxon>Embryophyta</taxon>
        <taxon>Tracheophyta</taxon>
        <taxon>Spermatophyta</taxon>
        <taxon>Magnoliopsida</taxon>
        <taxon>eudicotyledons</taxon>
        <taxon>Gunneridae</taxon>
        <taxon>Pentapetalae</taxon>
        <taxon>rosids</taxon>
        <taxon>malvids</taxon>
        <taxon>Brassicales</taxon>
        <taxon>Brassicaceae</taxon>
        <taxon>Coluteocarpeae</taxon>
        <taxon>Microthlaspi</taxon>
    </lineage>
</organism>
<dbReference type="EMBL" id="CACVBM020000088">
    <property type="protein sequence ID" value="CAA7014058.1"/>
    <property type="molecule type" value="Genomic_DNA"/>
</dbReference>
<name>A0A6D2HE41_9BRAS</name>
<gene>
    <name evidence="2" type="ORF">MERR_LOCUS1292</name>
</gene>
<dbReference type="Gene3D" id="3.40.50.300">
    <property type="entry name" value="P-loop containing nucleotide triphosphate hydrolases"/>
    <property type="match status" value="1"/>
</dbReference>
<protein>
    <recommendedName>
        <fullName evidence="1">NB-ARC domain-containing protein</fullName>
    </recommendedName>
</protein>
<dbReference type="OrthoDB" id="1834843at2759"/>
<evidence type="ECO:0000259" key="1">
    <source>
        <dbReference type="Pfam" id="PF00931"/>
    </source>
</evidence>
<dbReference type="GO" id="GO:0043531">
    <property type="term" value="F:ADP binding"/>
    <property type="evidence" value="ECO:0007669"/>
    <property type="project" value="InterPro"/>
</dbReference>
<proteinExistence type="predicted"/>
<feature type="domain" description="NB-ARC" evidence="1">
    <location>
        <begin position="11"/>
        <end position="181"/>
    </location>
</feature>